<sequence>MCELNAIEQAFNVCQTTVVIDAWERGQKLAVHAWCYSLVNGHMHDLGMHVTARKVLWSSYNEAIYHVIQYTGEPR</sequence>
<evidence type="ECO:0000313" key="2">
    <source>
        <dbReference type="Proteomes" id="UP001620405"/>
    </source>
</evidence>
<dbReference type="Gene3D" id="3.40.1050.10">
    <property type="entry name" value="Carbonic anhydrase"/>
    <property type="match status" value="1"/>
</dbReference>
<reference evidence="1 2" key="1">
    <citation type="submission" date="2020-10" db="EMBL/GenBank/DDBJ databases">
        <title>Phylogeny of dyella-like bacteria.</title>
        <authorList>
            <person name="Fu J."/>
        </authorList>
    </citation>
    <scope>NUCLEOTIDE SEQUENCE [LARGE SCALE GENOMIC DNA]</scope>
    <source>
        <strain evidence="1 2">DHOB07</strain>
    </source>
</reference>
<name>A0ABW8IXH4_9GAMM</name>
<dbReference type="RefSeq" id="WP_284396639.1">
    <property type="nucleotide sequence ID" value="NZ_BSNQ01000003.1"/>
</dbReference>
<evidence type="ECO:0008006" key="3">
    <source>
        <dbReference type="Google" id="ProtNLM"/>
    </source>
</evidence>
<dbReference type="SUPFAM" id="SSF53056">
    <property type="entry name" value="beta-carbonic anhydrase, cab"/>
    <property type="match status" value="1"/>
</dbReference>
<protein>
    <recommendedName>
        <fullName evidence="3">Carbonic anhydrase</fullName>
    </recommendedName>
</protein>
<dbReference type="Proteomes" id="UP001620405">
    <property type="component" value="Unassembled WGS sequence"/>
</dbReference>
<comment type="caution">
    <text evidence="1">The sequence shown here is derived from an EMBL/GenBank/DDBJ whole genome shotgun (WGS) entry which is preliminary data.</text>
</comment>
<dbReference type="EMBL" id="JADIKG010000013">
    <property type="protein sequence ID" value="MFK2874717.1"/>
    <property type="molecule type" value="Genomic_DNA"/>
</dbReference>
<gene>
    <name evidence="1" type="ORF">ISP13_14330</name>
</gene>
<proteinExistence type="predicted"/>
<dbReference type="InterPro" id="IPR036874">
    <property type="entry name" value="Carbonic_anhydrase_sf"/>
</dbReference>
<evidence type="ECO:0000313" key="1">
    <source>
        <dbReference type="EMBL" id="MFK2874717.1"/>
    </source>
</evidence>
<organism evidence="1 2">
    <name type="scientific">Dyella lipolytica</name>
    <dbReference type="NCBI Taxonomy" id="1867835"/>
    <lineage>
        <taxon>Bacteria</taxon>
        <taxon>Pseudomonadati</taxon>
        <taxon>Pseudomonadota</taxon>
        <taxon>Gammaproteobacteria</taxon>
        <taxon>Lysobacterales</taxon>
        <taxon>Rhodanobacteraceae</taxon>
        <taxon>Dyella</taxon>
    </lineage>
</organism>
<accession>A0ABW8IXH4</accession>
<keyword evidence="2" id="KW-1185">Reference proteome</keyword>